<keyword evidence="2" id="KW-1185">Reference proteome</keyword>
<sequence>MDNARSHGSGVSQDRAPAYASQRRFSLVISSDGEVKKHHKTWERAGDAKRDAPARGSTNMEAHLLGRFPSTIHTSSRSVGHSVTVRTQPVFDTCSTHENHWKFNFPSIEAHPDFLWNNLSRVITCDKLVLGPIDDLSIWSSNRVRVSWDGQPRRERHEDRIVSLSPPEAMQRTMRLRRRHCHIPCARHWSATPDKRGKEIYVISSRSGPFRLLVKSGLTAVWVLDN</sequence>
<organism evidence="1 2">
    <name type="scientific">Cylindrobasidium torrendii FP15055 ss-10</name>
    <dbReference type="NCBI Taxonomy" id="1314674"/>
    <lineage>
        <taxon>Eukaryota</taxon>
        <taxon>Fungi</taxon>
        <taxon>Dikarya</taxon>
        <taxon>Basidiomycota</taxon>
        <taxon>Agaricomycotina</taxon>
        <taxon>Agaricomycetes</taxon>
        <taxon>Agaricomycetidae</taxon>
        <taxon>Agaricales</taxon>
        <taxon>Marasmiineae</taxon>
        <taxon>Physalacriaceae</taxon>
        <taxon>Cylindrobasidium</taxon>
    </lineage>
</organism>
<protein>
    <submittedName>
        <fullName evidence="1">Uncharacterized protein</fullName>
    </submittedName>
</protein>
<evidence type="ECO:0000313" key="2">
    <source>
        <dbReference type="Proteomes" id="UP000054007"/>
    </source>
</evidence>
<dbReference type="AlphaFoldDB" id="A0A0D7AZW3"/>
<dbReference type="EMBL" id="KN880747">
    <property type="protein sequence ID" value="KIY62801.1"/>
    <property type="molecule type" value="Genomic_DNA"/>
</dbReference>
<reference evidence="1 2" key="1">
    <citation type="journal article" date="2015" name="Fungal Genet. Biol.">
        <title>Evolution of novel wood decay mechanisms in Agaricales revealed by the genome sequences of Fistulina hepatica and Cylindrobasidium torrendii.</title>
        <authorList>
            <person name="Floudas D."/>
            <person name="Held B.W."/>
            <person name="Riley R."/>
            <person name="Nagy L.G."/>
            <person name="Koehler G."/>
            <person name="Ransdell A.S."/>
            <person name="Younus H."/>
            <person name="Chow J."/>
            <person name="Chiniquy J."/>
            <person name="Lipzen A."/>
            <person name="Tritt A."/>
            <person name="Sun H."/>
            <person name="Haridas S."/>
            <person name="LaButti K."/>
            <person name="Ohm R.A."/>
            <person name="Kues U."/>
            <person name="Blanchette R.A."/>
            <person name="Grigoriev I.V."/>
            <person name="Minto R.E."/>
            <person name="Hibbett D.S."/>
        </authorList>
    </citation>
    <scope>NUCLEOTIDE SEQUENCE [LARGE SCALE GENOMIC DNA]</scope>
    <source>
        <strain evidence="1 2">FP15055 ss-10</strain>
    </source>
</reference>
<evidence type="ECO:0000313" key="1">
    <source>
        <dbReference type="EMBL" id="KIY62801.1"/>
    </source>
</evidence>
<dbReference type="Proteomes" id="UP000054007">
    <property type="component" value="Unassembled WGS sequence"/>
</dbReference>
<gene>
    <name evidence="1" type="ORF">CYLTODRAFT_414479</name>
</gene>
<name>A0A0D7AZW3_9AGAR</name>
<accession>A0A0D7AZW3</accession>
<proteinExistence type="predicted"/>